<evidence type="ECO:0000256" key="4">
    <source>
        <dbReference type="ARBA" id="ARBA00022692"/>
    </source>
</evidence>
<evidence type="ECO:0000256" key="2">
    <source>
        <dbReference type="ARBA" id="ARBA00008929"/>
    </source>
</evidence>
<organism evidence="8 9">
    <name type="scientific">Morganella morganii</name>
    <name type="common">Proteus morganii</name>
    <dbReference type="NCBI Taxonomy" id="582"/>
    <lineage>
        <taxon>Bacteria</taxon>
        <taxon>Pseudomonadati</taxon>
        <taxon>Pseudomonadota</taxon>
        <taxon>Gammaproteobacteria</taxon>
        <taxon>Enterobacterales</taxon>
        <taxon>Morganellaceae</taxon>
        <taxon>Morganella</taxon>
    </lineage>
</organism>
<feature type="transmembrane region" description="Helical" evidence="7">
    <location>
        <begin position="247"/>
        <end position="266"/>
    </location>
</feature>
<dbReference type="GO" id="GO:0009061">
    <property type="term" value="P:anaerobic respiration"/>
    <property type="evidence" value="ECO:0007669"/>
    <property type="project" value="TreeGrafter"/>
</dbReference>
<feature type="transmembrane region" description="Helical" evidence="7">
    <location>
        <begin position="130"/>
        <end position="154"/>
    </location>
</feature>
<evidence type="ECO:0000256" key="3">
    <source>
        <dbReference type="ARBA" id="ARBA00022475"/>
    </source>
</evidence>
<gene>
    <name evidence="8" type="ORF">UA45_07655</name>
</gene>
<reference evidence="8 9" key="1">
    <citation type="submission" date="2015-02" db="EMBL/GenBank/DDBJ databases">
        <title>Whole genome shotgun sequencing of cultured foodborne pathogen.</title>
        <authorList>
            <person name="Timme R."/>
            <person name="Allard M.W."/>
            <person name="Strain E."/>
            <person name="Evans P.S."/>
            <person name="Brown E."/>
        </authorList>
    </citation>
    <scope>NUCLEOTIDE SEQUENCE [LARGE SCALE GENOMIC DNA]</scope>
    <source>
        <strain evidence="8 9">GCSL-TSO-24</strain>
    </source>
</reference>
<evidence type="ECO:0000256" key="1">
    <source>
        <dbReference type="ARBA" id="ARBA00004651"/>
    </source>
</evidence>
<feature type="transmembrane region" description="Helical" evidence="7">
    <location>
        <begin position="208"/>
        <end position="227"/>
    </location>
</feature>
<keyword evidence="5 7" id="KW-1133">Transmembrane helix</keyword>
<dbReference type="Proteomes" id="UP000032582">
    <property type="component" value="Unassembled WGS sequence"/>
</dbReference>
<evidence type="ECO:0000256" key="5">
    <source>
        <dbReference type="ARBA" id="ARBA00022989"/>
    </source>
</evidence>
<dbReference type="PANTHER" id="PTHR30074:SF4">
    <property type="entry name" value="NI_FE-HYDROGENASE 2 B-TYPE CYTOCHROME SUBUNIT-RELATED"/>
    <property type="match status" value="1"/>
</dbReference>
<feature type="transmembrane region" description="Helical" evidence="7">
    <location>
        <begin position="286"/>
        <end position="306"/>
    </location>
</feature>
<feature type="transmembrane region" description="Helical" evidence="7">
    <location>
        <begin position="91"/>
        <end position="110"/>
    </location>
</feature>
<feature type="transmembrane region" description="Helical" evidence="7">
    <location>
        <begin position="52"/>
        <end position="79"/>
    </location>
</feature>
<evidence type="ECO:0000313" key="9">
    <source>
        <dbReference type="Proteomes" id="UP000032582"/>
    </source>
</evidence>
<feature type="transmembrane region" description="Helical" evidence="7">
    <location>
        <begin position="166"/>
        <end position="183"/>
    </location>
</feature>
<sequence>MSHDPKPLGGKLFSKPIIIFGPLVILCVLLIVKRLIFGLGSVSDLNGGYPWGIWIAFDLLIGTGFACGGWALAWAVYVFNKGEYHPLVRPALLASLLGYSLGGLSITIDLGRYWNMPNFFIPGIFNVNSVLLETAVCMTIYIGVMALELAPAFCERMGWKISLKRLNKIMFFVIALGALLPAMHQSSMGSLMIAAGHKVYPLWQSYEMLPLFSLLTAFIMGFSIVVFEGSLVQSGLKGNGPDEKRLFGKLALTVSVLMALFLVLRFGELIYRGKLGLAFAGDYYAVLFWCEIALMAIALAVFSIPAFRRDSRLLYIGAVSMLLGCAAWRLAYSLLAFDPGNGYHYFPATEELLISIGFVAVEICAYLFLIRLLPILPAVNKTAAHPYHEASKS</sequence>
<dbReference type="InterPro" id="IPR051817">
    <property type="entry name" value="FDH_cytochrome_b556_subunit"/>
</dbReference>
<dbReference type="PATRIC" id="fig|582.24.peg.2377"/>
<dbReference type="InterPro" id="IPR005614">
    <property type="entry name" value="NrfD-like"/>
</dbReference>
<keyword evidence="3" id="KW-1003">Cell membrane</keyword>
<dbReference type="EMBL" id="JZSH01000065">
    <property type="protein sequence ID" value="KJF78221.1"/>
    <property type="molecule type" value="Genomic_DNA"/>
</dbReference>
<dbReference type="Pfam" id="PF03916">
    <property type="entry name" value="NrfD"/>
    <property type="match status" value="1"/>
</dbReference>
<protein>
    <submittedName>
        <fullName evidence="8">Hydrogenase 2 b cytochrome subunit</fullName>
    </submittedName>
</protein>
<keyword evidence="6 7" id="KW-0472">Membrane</keyword>
<feature type="transmembrane region" description="Helical" evidence="7">
    <location>
        <begin position="313"/>
        <end position="332"/>
    </location>
</feature>
<feature type="transmembrane region" description="Helical" evidence="7">
    <location>
        <begin position="12"/>
        <end position="32"/>
    </location>
</feature>
<dbReference type="NCBIfam" id="NF008133">
    <property type="entry name" value="PRK10881.1"/>
    <property type="match status" value="1"/>
</dbReference>
<comment type="subcellular location">
    <subcellularLocation>
        <location evidence="1">Cell membrane</location>
        <topology evidence="1">Multi-pass membrane protein</topology>
    </subcellularLocation>
</comment>
<dbReference type="PANTHER" id="PTHR30074">
    <property type="entry name" value="FORMATE DEHYDROGENASE, NITRATE-INDUCIBLE, CYTOCHROME B556 FDN SUBUNIT"/>
    <property type="match status" value="1"/>
</dbReference>
<comment type="caution">
    <text evidence="8">The sequence shown here is derived from an EMBL/GenBank/DDBJ whole genome shotgun (WGS) entry which is preliminary data.</text>
</comment>
<keyword evidence="4 7" id="KW-0812">Transmembrane</keyword>
<evidence type="ECO:0000256" key="6">
    <source>
        <dbReference type="ARBA" id="ARBA00023136"/>
    </source>
</evidence>
<evidence type="ECO:0000256" key="7">
    <source>
        <dbReference type="SAM" id="Phobius"/>
    </source>
</evidence>
<dbReference type="GO" id="GO:0005886">
    <property type="term" value="C:plasma membrane"/>
    <property type="evidence" value="ECO:0007669"/>
    <property type="project" value="UniProtKB-SubCell"/>
</dbReference>
<feature type="transmembrane region" description="Helical" evidence="7">
    <location>
        <begin position="352"/>
        <end position="373"/>
    </location>
</feature>
<proteinExistence type="inferred from homology"/>
<name>A0A0D8LAU2_MORMO</name>
<comment type="similarity">
    <text evidence="2">Belongs to the NrfD family.</text>
</comment>
<dbReference type="AlphaFoldDB" id="A0A0D8LAU2"/>
<evidence type="ECO:0000313" key="8">
    <source>
        <dbReference type="EMBL" id="KJF78221.1"/>
    </source>
</evidence>
<accession>A0A0D8LAU2</accession>